<keyword evidence="3" id="KW-1185">Reference proteome</keyword>
<name>A0A7J6D3C6_9TELE</name>
<sequence>MWTTSYLSSQTETDNFDLFPPFAKRSKEVTRSSEETVLPVQPQHDETFCTAVPISCEDLFAYEPFLASSLYSSSPVGMVSRHKRVSTSLTHEKLPHPSQLMCRMRRYHRLQKHTPTVLQHIGDLRMKQRHINELKGDKWWGATAVPRPEDSGDSQKLPEGGDEQILGPAAGVSISAMLMDNPDVTMTMPCEAAPSSTLLFSFTEYEQFHDLAPGGNPMMAFVSGTAHRSLLMADDACAAVNSGTSDGILGSNDDEMSLFY</sequence>
<gene>
    <name evidence="2" type="ORF">G5714_006253</name>
</gene>
<dbReference type="Proteomes" id="UP000579812">
    <property type="component" value="Unassembled WGS sequence"/>
</dbReference>
<dbReference type="AlphaFoldDB" id="A0A7J6D3C6"/>
<organism evidence="2 3">
    <name type="scientific">Onychostoma macrolepis</name>
    <dbReference type="NCBI Taxonomy" id="369639"/>
    <lineage>
        <taxon>Eukaryota</taxon>
        <taxon>Metazoa</taxon>
        <taxon>Chordata</taxon>
        <taxon>Craniata</taxon>
        <taxon>Vertebrata</taxon>
        <taxon>Euteleostomi</taxon>
        <taxon>Actinopterygii</taxon>
        <taxon>Neopterygii</taxon>
        <taxon>Teleostei</taxon>
        <taxon>Ostariophysi</taxon>
        <taxon>Cypriniformes</taxon>
        <taxon>Cyprinidae</taxon>
        <taxon>Acrossocheilinae</taxon>
        <taxon>Onychostoma</taxon>
    </lineage>
</organism>
<accession>A0A7J6D3C6</accession>
<reference evidence="2 3" key="1">
    <citation type="submission" date="2020-04" db="EMBL/GenBank/DDBJ databases">
        <title>Chromosome-level genome assembly of a cyprinid fish Onychostoma macrolepis by integration of Nanopore Sequencing, Bionano and Hi-C technology.</title>
        <authorList>
            <person name="Wang D."/>
        </authorList>
    </citation>
    <scope>NUCLEOTIDE SEQUENCE [LARGE SCALE GENOMIC DNA]</scope>
    <source>
        <strain evidence="2">SWU-2019</strain>
        <tissue evidence="2">Muscle</tissue>
    </source>
</reference>
<evidence type="ECO:0000313" key="2">
    <source>
        <dbReference type="EMBL" id="KAF4113708.1"/>
    </source>
</evidence>
<proteinExistence type="predicted"/>
<feature type="region of interest" description="Disordered" evidence="1">
    <location>
        <begin position="142"/>
        <end position="161"/>
    </location>
</feature>
<evidence type="ECO:0000313" key="3">
    <source>
        <dbReference type="Proteomes" id="UP000579812"/>
    </source>
</evidence>
<protein>
    <submittedName>
        <fullName evidence="2">Uncharacterized protein</fullName>
    </submittedName>
</protein>
<comment type="caution">
    <text evidence="2">The sequence shown here is derived from an EMBL/GenBank/DDBJ whole genome shotgun (WGS) entry which is preliminary data.</text>
</comment>
<dbReference type="EMBL" id="JAAMOB010000005">
    <property type="protein sequence ID" value="KAF4113708.1"/>
    <property type="molecule type" value="Genomic_DNA"/>
</dbReference>
<evidence type="ECO:0000256" key="1">
    <source>
        <dbReference type="SAM" id="MobiDB-lite"/>
    </source>
</evidence>